<evidence type="ECO:0000313" key="1">
    <source>
        <dbReference type="EMBL" id="RZQ61520.1"/>
    </source>
</evidence>
<reference evidence="1 2" key="1">
    <citation type="submission" date="2019-02" db="EMBL/GenBank/DDBJ databases">
        <title>Draft genome sequence of Amycolatopsis sp. 8-3EHSu isolated from roots of Suaeda maritima.</title>
        <authorList>
            <person name="Duangmal K."/>
            <person name="Chantavorakit T."/>
        </authorList>
    </citation>
    <scope>NUCLEOTIDE SEQUENCE [LARGE SCALE GENOMIC DNA]</scope>
    <source>
        <strain evidence="1 2">8-3EHSu</strain>
    </source>
</reference>
<dbReference type="SUPFAM" id="SSF55961">
    <property type="entry name" value="Bet v1-like"/>
    <property type="match status" value="1"/>
</dbReference>
<dbReference type="RefSeq" id="WP_130477823.1">
    <property type="nucleotide sequence ID" value="NZ_SFCC01000012.1"/>
</dbReference>
<dbReference type="Gene3D" id="3.30.530.20">
    <property type="match status" value="1"/>
</dbReference>
<gene>
    <name evidence="1" type="ORF">EWH70_24460</name>
</gene>
<protein>
    <submittedName>
        <fullName evidence="1">Polyketide cyclase</fullName>
    </submittedName>
</protein>
<organism evidence="1 2">
    <name type="scientific">Amycolatopsis suaedae</name>
    <dbReference type="NCBI Taxonomy" id="2510978"/>
    <lineage>
        <taxon>Bacteria</taxon>
        <taxon>Bacillati</taxon>
        <taxon>Actinomycetota</taxon>
        <taxon>Actinomycetes</taxon>
        <taxon>Pseudonocardiales</taxon>
        <taxon>Pseudonocardiaceae</taxon>
        <taxon>Amycolatopsis</taxon>
    </lineage>
</organism>
<dbReference type="Proteomes" id="UP000292003">
    <property type="component" value="Unassembled WGS sequence"/>
</dbReference>
<keyword evidence="2" id="KW-1185">Reference proteome</keyword>
<evidence type="ECO:0000313" key="2">
    <source>
        <dbReference type="Proteomes" id="UP000292003"/>
    </source>
</evidence>
<comment type="caution">
    <text evidence="1">The sequence shown here is derived from an EMBL/GenBank/DDBJ whole genome shotgun (WGS) entry which is preliminary data.</text>
</comment>
<accession>A0A4Q7J263</accession>
<sequence>MRHEVVTTVQAPAELVWRTISTVERWPEWTPTMREVTRADTGELRVGSTAEVHQPGQPVRTWTVTELEPGRSFTWTTTGPGLRLSADHSLSGDGSGVVVTLGFTVTGILAPLTGLLAGRTIRRAVETEAASLRTWCEERS</sequence>
<dbReference type="InterPro" id="IPR023393">
    <property type="entry name" value="START-like_dom_sf"/>
</dbReference>
<dbReference type="OrthoDB" id="191189at2"/>
<dbReference type="Pfam" id="PF10604">
    <property type="entry name" value="Polyketide_cyc2"/>
    <property type="match status" value="1"/>
</dbReference>
<dbReference type="AlphaFoldDB" id="A0A4Q7J263"/>
<dbReference type="InterPro" id="IPR019587">
    <property type="entry name" value="Polyketide_cyclase/dehydratase"/>
</dbReference>
<name>A0A4Q7J263_9PSEU</name>
<dbReference type="EMBL" id="SFCC01000012">
    <property type="protein sequence ID" value="RZQ61520.1"/>
    <property type="molecule type" value="Genomic_DNA"/>
</dbReference>
<proteinExistence type="predicted"/>